<evidence type="ECO:0000313" key="2">
    <source>
        <dbReference type="EMBL" id="KAK8036107.1"/>
    </source>
</evidence>
<feature type="domain" description="Heterokaryon incompatibility" evidence="1">
    <location>
        <begin position="47"/>
        <end position="142"/>
    </location>
</feature>
<gene>
    <name evidence="2" type="ORF">PG993_008721</name>
</gene>
<evidence type="ECO:0000313" key="3">
    <source>
        <dbReference type="Proteomes" id="UP001444661"/>
    </source>
</evidence>
<dbReference type="InterPro" id="IPR052895">
    <property type="entry name" value="HetReg/Transcr_Mod"/>
</dbReference>
<dbReference type="InterPro" id="IPR010730">
    <property type="entry name" value="HET"/>
</dbReference>
<organism evidence="2 3">
    <name type="scientific">Apiospora rasikravindrae</name>
    <dbReference type="NCBI Taxonomy" id="990691"/>
    <lineage>
        <taxon>Eukaryota</taxon>
        <taxon>Fungi</taxon>
        <taxon>Dikarya</taxon>
        <taxon>Ascomycota</taxon>
        <taxon>Pezizomycotina</taxon>
        <taxon>Sordariomycetes</taxon>
        <taxon>Xylariomycetidae</taxon>
        <taxon>Amphisphaeriales</taxon>
        <taxon>Apiosporaceae</taxon>
        <taxon>Apiospora</taxon>
    </lineage>
</organism>
<protein>
    <submittedName>
        <fullName evidence="2">HET-domain-containing protein</fullName>
    </submittedName>
</protein>
<proteinExistence type="predicted"/>
<dbReference type="Pfam" id="PF06985">
    <property type="entry name" value="HET"/>
    <property type="match status" value="1"/>
</dbReference>
<sequence length="446" mass="50178">MPVFSYSPIDLSTDAIRLVRLCKDSFYNDIHCELVETFLRQVGGIPYDALSYTWAGDPSDPSFNAGVAQITMNGEKVSVTGNLLSALRHLRSRSQDRMLWIDALCIDQANDEEKEQQVGQMRLVYQHADNVLIWLELGSDGTDSLMYSDRRLAAGLSVLLARPWFQRVWVLQEVACARVATVVCGVHSVSTRTFVMLPSVWRLEVDPHVRAVLELMPGPMRKDSSGSGFSENDRTLAALLKKFEHSKASVKLDRIYALLGISSDASDPVRFPPVYSLTEEEVVFDTMLFFVLGYTKNSILCPSFAPALDFSDARHLEMRGRSCTVTDLIQALKSPTPLWTYFLDWAVLEHQDKLVASLLGSKIFETDLSSLGVVPTTPLVHMMVADMMPRHVEMYDQLLEQVVEPRDGAQHQAFLCRLGQLRSRVVARTTLFRFVNRVLNLNLAGW</sequence>
<dbReference type="Proteomes" id="UP001444661">
    <property type="component" value="Unassembled WGS sequence"/>
</dbReference>
<keyword evidence="3" id="KW-1185">Reference proteome</keyword>
<evidence type="ECO:0000259" key="1">
    <source>
        <dbReference type="Pfam" id="PF06985"/>
    </source>
</evidence>
<name>A0ABR1SP55_9PEZI</name>
<reference evidence="2 3" key="1">
    <citation type="submission" date="2023-01" db="EMBL/GenBank/DDBJ databases">
        <title>Analysis of 21 Apiospora genomes using comparative genomics revels a genus with tremendous synthesis potential of carbohydrate active enzymes and secondary metabolites.</title>
        <authorList>
            <person name="Sorensen T."/>
        </authorList>
    </citation>
    <scope>NUCLEOTIDE SEQUENCE [LARGE SCALE GENOMIC DNA]</scope>
    <source>
        <strain evidence="2 3">CBS 33761</strain>
    </source>
</reference>
<dbReference type="EMBL" id="JAQQWK010000008">
    <property type="protein sequence ID" value="KAK8036107.1"/>
    <property type="molecule type" value="Genomic_DNA"/>
</dbReference>
<accession>A0ABR1SP55</accession>
<comment type="caution">
    <text evidence="2">The sequence shown here is derived from an EMBL/GenBank/DDBJ whole genome shotgun (WGS) entry which is preliminary data.</text>
</comment>
<dbReference type="PANTHER" id="PTHR24148">
    <property type="entry name" value="ANKYRIN REPEAT DOMAIN-CONTAINING PROTEIN 39 HOMOLOG-RELATED"/>
    <property type="match status" value="1"/>
</dbReference>
<dbReference type="PANTHER" id="PTHR24148:SF78">
    <property type="entry name" value="HETEROKARYON INCOMPATIBILITY DOMAIN-CONTAINING PROTEIN"/>
    <property type="match status" value="1"/>
</dbReference>